<organism evidence="2 3">
    <name type="scientific">Musa acuminata subsp. malaccensis</name>
    <name type="common">Wild banana</name>
    <name type="synonym">Musa malaccensis</name>
    <dbReference type="NCBI Taxonomy" id="214687"/>
    <lineage>
        <taxon>Eukaryota</taxon>
        <taxon>Viridiplantae</taxon>
        <taxon>Streptophyta</taxon>
        <taxon>Embryophyta</taxon>
        <taxon>Tracheophyta</taxon>
        <taxon>Spermatophyta</taxon>
        <taxon>Magnoliopsida</taxon>
        <taxon>Liliopsida</taxon>
        <taxon>Zingiberales</taxon>
        <taxon>Musaceae</taxon>
        <taxon>Musa</taxon>
    </lineage>
</organism>
<sequence>MPKKSYMNSAVHSSVKLVLSWMCKLCSSEPSATEMADIVEQSILS</sequence>
<protein>
    <submittedName>
        <fullName evidence="1">(wild Malaysian banana) hypothetical protein</fullName>
    </submittedName>
</protein>
<dbReference type="Gramene" id="Ma08_t29370.1">
    <property type="protein sequence ID" value="Ma08_p29370.1"/>
    <property type="gene ID" value="Ma08_g29370"/>
</dbReference>
<dbReference type="InParanoid" id="A0A804KC40"/>
<dbReference type="EnsemblPlants" id="Ma08_t29370.1">
    <property type="protein sequence ID" value="Ma08_p29370.1"/>
    <property type="gene ID" value="Ma08_g29370"/>
</dbReference>
<reference evidence="2" key="2">
    <citation type="submission" date="2021-05" db="UniProtKB">
        <authorList>
            <consortium name="EnsemblPlants"/>
        </authorList>
    </citation>
    <scope>IDENTIFICATION</scope>
    <source>
        <strain evidence="2">subsp. malaccensis</strain>
    </source>
</reference>
<evidence type="ECO:0000313" key="1">
    <source>
        <dbReference type="EMBL" id="CAG1833094.1"/>
    </source>
</evidence>
<dbReference type="EMBL" id="HG996472">
    <property type="protein sequence ID" value="CAG1833094.1"/>
    <property type="molecule type" value="Genomic_DNA"/>
</dbReference>
<dbReference type="Proteomes" id="UP000012960">
    <property type="component" value="Unplaced"/>
</dbReference>
<keyword evidence="3" id="KW-1185">Reference proteome</keyword>
<reference evidence="1" key="1">
    <citation type="submission" date="2021-03" db="EMBL/GenBank/DDBJ databases">
        <authorList>
            <consortium name="Genoscope - CEA"/>
            <person name="William W."/>
        </authorList>
    </citation>
    <scope>NUCLEOTIDE SEQUENCE</scope>
    <source>
        <strain evidence="1">Doubled-haploid Pahang</strain>
    </source>
</reference>
<gene>
    <name evidence="1" type="ORF">GSMUA_90140.1</name>
</gene>
<evidence type="ECO:0000313" key="2">
    <source>
        <dbReference type="EnsemblPlants" id="Ma08_p29370.1"/>
    </source>
</evidence>
<evidence type="ECO:0000313" key="3">
    <source>
        <dbReference type="Proteomes" id="UP000012960"/>
    </source>
</evidence>
<accession>A0A804KC40</accession>
<name>A0A804KC40_MUSAM</name>
<dbReference type="AlphaFoldDB" id="A0A804KC40"/>
<proteinExistence type="predicted"/>